<dbReference type="InterPro" id="IPR035973">
    <property type="entry name" value="Cyt_c_oxidase_su3-like_sf"/>
</dbReference>
<evidence type="ECO:0000256" key="11">
    <source>
        <dbReference type="ARBA" id="ARBA00030072"/>
    </source>
</evidence>
<evidence type="ECO:0000256" key="12">
    <source>
        <dbReference type="ARBA" id="ARBA00031884"/>
    </source>
</evidence>
<dbReference type="CDD" id="cd02863">
    <property type="entry name" value="Ubiquinol_oxidase_III"/>
    <property type="match status" value="1"/>
</dbReference>
<dbReference type="InterPro" id="IPR013833">
    <property type="entry name" value="Cyt_c_oxidase_su3_a-hlx"/>
</dbReference>
<dbReference type="PROSITE" id="PS50253">
    <property type="entry name" value="COX3"/>
    <property type="match status" value="1"/>
</dbReference>
<dbReference type="AlphaFoldDB" id="J0ZRC4"/>
<evidence type="ECO:0000256" key="3">
    <source>
        <dbReference type="ARBA" id="ARBA00011700"/>
    </source>
</evidence>
<evidence type="ECO:0000256" key="9">
    <source>
        <dbReference type="ARBA" id="ARBA00023136"/>
    </source>
</evidence>
<reference evidence="18 19" key="1">
    <citation type="submission" date="2012-03" db="EMBL/GenBank/DDBJ databases">
        <title>The Genome Sequence of Bartonella tamiae Th239.</title>
        <authorList>
            <consortium name="The Broad Institute Genome Sequencing Platform"/>
            <consortium name="The Broad Institute Genome Sequencing Center for Infectious Disease"/>
            <person name="Feldgarden M."/>
            <person name="Kirby J."/>
            <person name="Kosoy M."/>
            <person name="Birtles R."/>
            <person name="Probert W.S."/>
            <person name="Chiaraviglio L."/>
            <person name="Young S.K."/>
            <person name="Zeng Q."/>
            <person name="Gargeya S."/>
            <person name="Fitzgerald M."/>
            <person name="Haas B."/>
            <person name="Abouelleil A."/>
            <person name="Alvarado L."/>
            <person name="Arachchi H.M."/>
            <person name="Berlin A."/>
            <person name="Chapman S.B."/>
            <person name="Gearin G."/>
            <person name="Goldberg J."/>
            <person name="Griggs A."/>
            <person name="Gujja S."/>
            <person name="Hansen M."/>
            <person name="Heiman D."/>
            <person name="Howarth C."/>
            <person name="Larimer J."/>
            <person name="Lui A."/>
            <person name="MacDonald P.J.P."/>
            <person name="McCowen C."/>
            <person name="Montmayeur A."/>
            <person name="Murphy C."/>
            <person name="Neiman D."/>
            <person name="Pearson M."/>
            <person name="Priest M."/>
            <person name="Roberts A."/>
            <person name="Saif S."/>
            <person name="Shea T."/>
            <person name="Sisk P."/>
            <person name="Stolte C."/>
            <person name="Sykes S."/>
            <person name="Wortman J."/>
            <person name="Nusbaum C."/>
            <person name="Birren B."/>
        </authorList>
    </citation>
    <scope>NUCLEOTIDE SEQUENCE [LARGE SCALE GENOMIC DNA]</scope>
    <source>
        <strain evidence="18 19">Th239</strain>
    </source>
</reference>
<evidence type="ECO:0000256" key="1">
    <source>
        <dbReference type="ARBA" id="ARBA00004651"/>
    </source>
</evidence>
<feature type="transmembrane region" description="Helical" evidence="16">
    <location>
        <begin position="26"/>
        <end position="51"/>
    </location>
</feature>
<feature type="domain" description="Heme-copper oxidase subunit III family profile" evidence="17">
    <location>
        <begin position="1"/>
        <end position="220"/>
    </location>
</feature>
<dbReference type="InterPro" id="IPR033946">
    <property type="entry name" value="Ubiquinol_oxase_su3_dom"/>
</dbReference>
<dbReference type="Gene3D" id="1.20.120.80">
    <property type="entry name" value="Cytochrome c oxidase, subunit III, four-helix bundle"/>
    <property type="match status" value="1"/>
</dbReference>
<comment type="function">
    <text evidence="10">Cytochrome bo(3) ubiquinol terminal oxidase is the component of the aerobic respiratory chain of E.coli that predominates when cells are grown at high aeration. Has proton pump activity across the membrane in addition to electron transfer, pumping 2 protons/electron.</text>
</comment>
<dbReference type="PANTHER" id="PTHR11403">
    <property type="entry name" value="CYTOCHROME C OXIDASE SUBUNIT III"/>
    <property type="match status" value="1"/>
</dbReference>
<dbReference type="GO" id="GO:0016491">
    <property type="term" value="F:oxidoreductase activity"/>
    <property type="evidence" value="ECO:0007669"/>
    <property type="project" value="UniProtKB-KW"/>
</dbReference>
<gene>
    <name evidence="18" type="ORF">ME5_00575</name>
</gene>
<feature type="transmembrane region" description="Helical" evidence="16">
    <location>
        <begin position="63"/>
        <end position="85"/>
    </location>
</feature>
<comment type="similarity">
    <text evidence="2 15">Belongs to the cytochrome c oxidase subunit 3 family.</text>
</comment>
<evidence type="ECO:0000256" key="10">
    <source>
        <dbReference type="ARBA" id="ARBA00025694"/>
    </source>
</evidence>
<keyword evidence="19" id="KW-1185">Reference proteome</keyword>
<dbReference type="GO" id="GO:0005886">
    <property type="term" value="C:plasma membrane"/>
    <property type="evidence" value="ECO:0007669"/>
    <property type="project" value="UniProtKB-SubCell"/>
</dbReference>
<protein>
    <recommendedName>
        <fullName evidence="4">Cytochrome bo(3) ubiquinol oxidase subunit 3</fullName>
    </recommendedName>
    <alternativeName>
        <fullName evidence="13">Cytochrome o ubiquinol oxidase subunit 3</fullName>
    </alternativeName>
    <alternativeName>
        <fullName evidence="11">Oxidase bo(3) subunit 3</fullName>
    </alternativeName>
    <alternativeName>
        <fullName evidence="14">Ubiquinol oxidase polypeptide III</fullName>
    </alternativeName>
    <alternativeName>
        <fullName evidence="12">Ubiquinol oxidase subunit 3</fullName>
    </alternativeName>
</protein>
<evidence type="ECO:0000256" key="13">
    <source>
        <dbReference type="ARBA" id="ARBA00032189"/>
    </source>
</evidence>
<keyword evidence="6 15" id="KW-0812">Transmembrane</keyword>
<organism evidence="18 19">
    <name type="scientific">Bartonella tamiae Th239</name>
    <dbReference type="NCBI Taxonomy" id="1094558"/>
    <lineage>
        <taxon>Bacteria</taxon>
        <taxon>Pseudomonadati</taxon>
        <taxon>Pseudomonadota</taxon>
        <taxon>Alphaproteobacteria</taxon>
        <taxon>Hyphomicrobiales</taxon>
        <taxon>Bartonellaceae</taxon>
        <taxon>Bartonella</taxon>
    </lineage>
</organism>
<dbReference type="PATRIC" id="fig|1094558.3.peg.638"/>
<keyword evidence="9 16" id="KW-0472">Membrane</keyword>
<name>J0ZRC4_9HYPH</name>
<evidence type="ECO:0000256" key="5">
    <source>
        <dbReference type="ARBA" id="ARBA00022475"/>
    </source>
</evidence>
<evidence type="ECO:0000313" key="19">
    <source>
        <dbReference type="Proteomes" id="UP000008952"/>
    </source>
</evidence>
<dbReference type="GO" id="GO:0004129">
    <property type="term" value="F:cytochrome-c oxidase activity"/>
    <property type="evidence" value="ECO:0007669"/>
    <property type="project" value="InterPro"/>
</dbReference>
<evidence type="ECO:0000256" key="16">
    <source>
        <dbReference type="SAM" id="Phobius"/>
    </source>
</evidence>
<feature type="transmembrane region" description="Helical" evidence="16">
    <location>
        <begin position="97"/>
        <end position="115"/>
    </location>
</feature>
<dbReference type="FunFam" id="1.20.120.80:FF:000001">
    <property type="entry name" value="Cytochrome (Ubi)quinol oxidase subunit III"/>
    <property type="match status" value="1"/>
</dbReference>
<dbReference type="OrthoDB" id="9810850at2"/>
<dbReference type="EMBL" id="AIMB01000003">
    <property type="protein sequence ID" value="EJF91243.1"/>
    <property type="molecule type" value="Genomic_DNA"/>
</dbReference>
<feature type="transmembrane region" description="Helical" evidence="16">
    <location>
        <begin position="199"/>
        <end position="219"/>
    </location>
</feature>
<dbReference type="PANTHER" id="PTHR11403:SF2">
    <property type="entry name" value="CYTOCHROME BO(3) UBIQUINOL OXIDASE SUBUNIT 3"/>
    <property type="match status" value="1"/>
</dbReference>
<evidence type="ECO:0000256" key="14">
    <source>
        <dbReference type="ARBA" id="ARBA00032717"/>
    </source>
</evidence>
<dbReference type="HOGENOM" id="CLU_044071_3_0_5"/>
<feature type="transmembrane region" description="Helical" evidence="16">
    <location>
        <begin position="156"/>
        <end position="179"/>
    </location>
</feature>
<evidence type="ECO:0000313" key="18">
    <source>
        <dbReference type="EMBL" id="EJF91243.1"/>
    </source>
</evidence>
<keyword evidence="5" id="KW-1003">Cell membrane</keyword>
<evidence type="ECO:0000256" key="15">
    <source>
        <dbReference type="RuleBase" id="RU003376"/>
    </source>
</evidence>
<dbReference type="Proteomes" id="UP000008952">
    <property type="component" value="Unassembled WGS sequence"/>
</dbReference>
<dbReference type="eggNOG" id="COG1845">
    <property type="taxonomic scope" value="Bacteria"/>
</dbReference>
<dbReference type="InterPro" id="IPR024791">
    <property type="entry name" value="Cyt_c/ubiquinol_Oxase_su3"/>
</dbReference>
<dbReference type="Pfam" id="PF00510">
    <property type="entry name" value="COX3"/>
    <property type="match status" value="1"/>
</dbReference>
<evidence type="ECO:0000259" key="17">
    <source>
        <dbReference type="PROSITE" id="PS50253"/>
    </source>
</evidence>
<dbReference type="STRING" id="1094558.ME5_00575"/>
<comment type="subcellular location">
    <subcellularLocation>
        <location evidence="1 15">Cell membrane</location>
        <topology evidence="1 15">Multi-pass membrane protein</topology>
    </subcellularLocation>
</comment>
<dbReference type="RefSeq" id="WP_008038237.1">
    <property type="nucleotide sequence ID" value="NZ_JH725147.1"/>
</dbReference>
<evidence type="ECO:0000256" key="4">
    <source>
        <dbReference type="ARBA" id="ARBA00014687"/>
    </source>
</evidence>
<keyword evidence="8" id="KW-0560">Oxidoreductase</keyword>
<evidence type="ECO:0000256" key="6">
    <source>
        <dbReference type="ARBA" id="ARBA00022692"/>
    </source>
</evidence>
<comment type="subunit">
    <text evidence="3">Heterooctamer of two A chains, two B chains, two C chains and two D chains.</text>
</comment>
<dbReference type="InterPro" id="IPR000298">
    <property type="entry name" value="Cyt_c_oxidase-like_su3"/>
</dbReference>
<dbReference type="SUPFAM" id="SSF81452">
    <property type="entry name" value="Cytochrome c oxidase subunit III-like"/>
    <property type="match status" value="1"/>
</dbReference>
<dbReference type="GO" id="GO:0019646">
    <property type="term" value="P:aerobic electron transport chain"/>
    <property type="evidence" value="ECO:0007669"/>
    <property type="project" value="InterPro"/>
</dbReference>
<evidence type="ECO:0000256" key="2">
    <source>
        <dbReference type="ARBA" id="ARBA00010581"/>
    </source>
</evidence>
<evidence type="ECO:0000256" key="7">
    <source>
        <dbReference type="ARBA" id="ARBA00022989"/>
    </source>
</evidence>
<sequence>MSTTTVTTSHAQDHHHDSSSTMTFGFLVYILSDLLLFATLFSSAIVFGSAYGGGQNGKEFFDLNFVLVETSLLLVSSITYGFAMVQVYKNNIGGARLWLGITFLLGAGFIGMELYEFHHLLGEVFYFDPAAYAGVDFETGIKSYGKEVLSAYWSSFFFLVGTHGIHVSIGLIWMAFMFVHLSRRGLDDDNKTRLSCLSIFWHFLDIVWIGVFTTIYLLGVL</sequence>
<accession>J0ZRC4</accession>
<comment type="caution">
    <text evidence="18">The sequence shown here is derived from an EMBL/GenBank/DDBJ whole genome shotgun (WGS) entry which is preliminary data.</text>
</comment>
<evidence type="ECO:0000256" key="8">
    <source>
        <dbReference type="ARBA" id="ARBA00023002"/>
    </source>
</evidence>
<proteinExistence type="inferred from homology"/>
<keyword evidence="7 16" id="KW-1133">Transmembrane helix</keyword>